<name>D7BE17_ALLS1</name>
<dbReference type="SUPFAM" id="SSF53300">
    <property type="entry name" value="vWA-like"/>
    <property type="match status" value="1"/>
</dbReference>
<dbReference type="KEGG" id="msv:Mesil_3037"/>
<feature type="transmembrane region" description="Helical" evidence="6">
    <location>
        <begin position="327"/>
        <end position="347"/>
    </location>
</feature>
<keyword evidence="3 6" id="KW-1133">Transmembrane helix</keyword>
<dbReference type="Gene3D" id="3.40.50.410">
    <property type="entry name" value="von Willebrand factor, type A domain"/>
    <property type="match status" value="1"/>
</dbReference>
<reference evidence="8 9" key="1">
    <citation type="journal article" date="2010" name="Stand. Genomic Sci.">
        <title>Complete genome sequence of Meiothermus silvanus type strain (VI-R2).</title>
        <authorList>
            <person name="Sikorski J."/>
            <person name="Tindall B.J."/>
            <person name="Lowry S."/>
            <person name="Lucas S."/>
            <person name="Nolan M."/>
            <person name="Copeland A."/>
            <person name="Glavina Del Rio T."/>
            <person name="Tice H."/>
            <person name="Cheng J.F."/>
            <person name="Han C."/>
            <person name="Pitluck S."/>
            <person name="Liolios K."/>
            <person name="Ivanova N."/>
            <person name="Mavromatis K."/>
            <person name="Mikhailova N."/>
            <person name="Pati A."/>
            <person name="Goodwin L."/>
            <person name="Chen A."/>
            <person name="Palaniappan K."/>
            <person name="Land M."/>
            <person name="Hauser L."/>
            <person name="Chang Y.J."/>
            <person name="Jeffries C.D."/>
            <person name="Rohde M."/>
            <person name="Goker M."/>
            <person name="Woyke T."/>
            <person name="Bristow J."/>
            <person name="Eisen J.A."/>
            <person name="Markowitz V."/>
            <person name="Hugenholtz P."/>
            <person name="Kyrpides N.C."/>
            <person name="Klenk H.P."/>
            <person name="Lapidus A."/>
        </authorList>
    </citation>
    <scope>NUCLEOTIDE SEQUENCE [LARGE SCALE GENOMIC DNA]</scope>
    <source>
        <strain evidence="9">ATCC 700542 / DSM 9946 / VI-R2</strain>
    </source>
</reference>
<dbReference type="AlphaFoldDB" id="D7BE17"/>
<dbReference type="RefSeq" id="WP_013159406.1">
    <property type="nucleotide sequence ID" value="NC_014212.1"/>
</dbReference>
<evidence type="ECO:0000256" key="5">
    <source>
        <dbReference type="SAM" id="MobiDB-lite"/>
    </source>
</evidence>
<dbReference type="eggNOG" id="COG2304">
    <property type="taxonomic scope" value="Bacteria"/>
</dbReference>
<keyword evidence="1" id="KW-1003">Cell membrane</keyword>
<dbReference type="InterPro" id="IPR050768">
    <property type="entry name" value="UPF0353/GerABKA_families"/>
</dbReference>
<keyword evidence="4 6" id="KW-0472">Membrane</keyword>
<evidence type="ECO:0000256" key="3">
    <source>
        <dbReference type="ARBA" id="ARBA00022989"/>
    </source>
</evidence>
<keyword evidence="2 6" id="KW-0812">Transmembrane</keyword>
<dbReference type="STRING" id="526227.Mesil_3037"/>
<evidence type="ECO:0000313" key="8">
    <source>
        <dbReference type="EMBL" id="ADH64875.1"/>
    </source>
</evidence>
<accession>D7BE17</accession>
<dbReference type="OrthoDB" id="8882959at2"/>
<gene>
    <name evidence="8" type="ordered locus">Mesil_3037</name>
</gene>
<feature type="region of interest" description="Disordered" evidence="5">
    <location>
        <begin position="183"/>
        <end position="225"/>
    </location>
</feature>
<feature type="transmembrane region" description="Helical" evidence="6">
    <location>
        <begin position="6"/>
        <end position="23"/>
    </location>
</feature>
<keyword evidence="9" id="KW-1185">Reference proteome</keyword>
<dbReference type="PANTHER" id="PTHR22550:SF5">
    <property type="entry name" value="LEUCINE ZIPPER PROTEIN 4"/>
    <property type="match status" value="1"/>
</dbReference>
<evidence type="ECO:0000313" key="9">
    <source>
        <dbReference type="Proteomes" id="UP000001916"/>
    </source>
</evidence>
<dbReference type="Proteomes" id="UP000001916">
    <property type="component" value="Chromosome"/>
</dbReference>
<dbReference type="PROSITE" id="PS50234">
    <property type="entry name" value="VWFA"/>
    <property type="match status" value="1"/>
</dbReference>
<dbReference type="Pfam" id="PF13519">
    <property type="entry name" value="VWA_2"/>
    <property type="match status" value="1"/>
</dbReference>
<feature type="transmembrane region" description="Helical" evidence="6">
    <location>
        <begin position="58"/>
        <end position="77"/>
    </location>
</feature>
<sequence length="351" mass="38146">MSFTWPALLWGMVLLPITVWVLVRAERRRERTAQAFADVHLLSVVVRRPTPAQARWPLMLYLLALSLLLLASARPVAAPPLPTNKAAVVIALDASKSMLAGDLNPNRLEAARAIAKEFVRLAPATTQIGLITFSDSASVVVAPTTDRAVLQEALDNVKPVQNTSLPSAIVTGVRLLPGRKEVQPPKELQPQNPQNPQPQNPLVQPDTPPIPREFPPGSLLVISDGATNVNSNPRLPNQTALEAAAKFAQDNGVKIYAFAVGKEGGAVVRIEGQDYFVPFEPRSLQQLAERTGGKYVYPPTEEALRAVYRELGTVIRWEATKLEVSSLLSGLAVILMLVGAGLNLRLYRRVP</sequence>
<dbReference type="SMART" id="SM00327">
    <property type="entry name" value="VWA"/>
    <property type="match status" value="1"/>
</dbReference>
<evidence type="ECO:0000256" key="1">
    <source>
        <dbReference type="ARBA" id="ARBA00022475"/>
    </source>
</evidence>
<dbReference type="PANTHER" id="PTHR22550">
    <property type="entry name" value="SPORE GERMINATION PROTEIN"/>
    <property type="match status" value="1"/>
</dbReference>
<dbReference type="HOGENOM" id="CLU_024570_2_1_0"/>
<organism evidence="8 9">
    <name type="scientific">Allomeiothermus silvanus (strain ATCC 700542 / DSM 9946 / NBRC 106475 / NCIMB 13440 / VI-R2)</name>
    <name type="common">Thermus silvanus</name>
    <dbReference type="NCBI Taxonomy" id="526227"/>
    <lineage>
        <taxon>Bacteria</taxon>
        <taxon>Thermotogati</taxon>
        <taxon>Deinococcota</taxon>
        <taxon>Deinococci</taxon>
        <taxon>Thermales</taxon>
        <taxon>Thermaceae</taxon>
        <taxon>Allomeiothermus</taxon>
    </lineage>
</organism>
<dbReference type="InterPro" id="IPR024163">
    <property type="entry name" value="Aerotolerance_reg_N"/>
</dbReference>
<proteinExistence type="predicted"/>
<dbReference type="EMBL" id="CP002042">
    <property type="protein sequence ID" value="ADH64875.1"/>
    <property type="molecule type" value="Genomic_DNA"/>
</dbReference>
<dbReference type="Pfam" id="PF07584">
    <property type="entry name" value="BatA"/>
    <property type="match status" value="1"/>
</dbReference>
<evidence type="ECO:0000259" key="7">
    <source>
        <dbReference type="PROSITE" id="PS50234"/>
    </source>
</evidence>
<feature type="domain" description="VWFA" evidence="7">
    <location>
        <begin position="87"/>
        <end position="311"/>
    </location>
</feature>
<evidence type="ECO:0000256" key="4">
    <source>
        <dbReference type="ARBA" id="ARBA00023136"/>
    </source>
</evidence>
<dbReference type="InterPro" id="IPR002035">
    <property type="entry name" value="VWF_A"/>
</dbReference>
<dbReference type="InterPro" id="IPR036465">
    <property type="entry name" value="vWFA_dom_sf"/>
</dbReference>
<evidence type="ECO:0000256" key="6">
    <source>
        <dbReference type="SAM" id="Phobius"/>
    </source>
</evidence>
<evidence type="ECO:0000256" key="2">
    <source>
        <dbReference type="ARBA" id="ARBA00022692"/>
    </source>
</evidence>
<protein>
    <recommendedName>
        <fullName evidence="7">VWFA domain-containing protein</fullName>
    </recommendedName>
</protein>